<organism evidence="2 3">
    <name type="scientific">Didymella pomorum</name>
    <dbReference type="NCBI Taxonomy" id="749634"/>
    <lineage>
        <taxon>Eukaryota</taxon>
        <taxon>Fungi</taxon>
        <taxon>Dikarya</taxon>
        <taxon>Ascomycota</taxon>
        <taxon>Pezizomycotina</taxon>
        <taxon>Dothideomycetes</taxon>
        <taxon>Pleosporomycetidae</taxon>
        <taxon>Pleosporales</taxon>
        <taxon>Pleosporineae</taxon>
        <taxon>Didymellaceae</taxon>
        <taxon>Didymella</taxon>
    </lineage>
</organism>
<dbReference type="SUPFAM" id="SSF52540">
    <property type="entry name" value="P-loop containing nucleoside triphosphate hydrolases"/>
    <property type="match status" value="1"/>
</dbReference>
<comment type="caution">
    <text evidence="2">The sequence shown here is derived from an EMBL/GenBank/DDBJ whole genome shotgun (WGS) entry which is preliminary data.</text>
</comment>
<proteinExistence type="predicted"/>
<evidence type="ECO:0000313" key="2">
    <source>
        <dbReference type="EMBL" id="KAJ4403547.1"/>
    </source>
</evidence>
<name>A0A9W8ZCE6_9PLEO</name>
<dbReference type="OrthoDB" id="10251412at2759"/>
<dbReference type="InterPro" id="IPR027417">
    <property type="entry name" value="P-loop_NTPase"/>
</dbReference>
<keyword evidence="3" id="KW-1185">Reference proteome</keyword>
<evidence type="ECO:0000313" key="3">
    <source>
        <dbReference type="Proteomes" id="UP001140510"/>
    </source>
</evidence>
<dbReference type="PANTHER" id="PTHR23070">
    <property type="entry name" value="BCS1 AAA-TYPE ATPASE"/>
    <property type="match status" value="1"/>
</dbReference>
<dbReference type="Gene3D" id="3.40.50.300">
    <property type="entry name" value="P-loop containing nucleotide triphosphate hydrolases"/>
    <property type="match status" value="1"/>
</dbReference>
<dbReference type="EMBL" id="JAPEVA010000050">
    <property type="protein sequence ID" value="KAJ4403547.1"/>
    <property type="molecule type" value="Genomic_DNA"/>
</dbReference>
<protein>
    <recommendedName>
        <fullName evidence="4">ATPase AAA-type core domain-containing protein</fullName>
    </recommendedName>
</protein>
<evidence type="ECO:0008006" key="4">
    <source>
        <dbReference type="Google" id="ProtNLM"/>
    </source>
</evidence>
<feature type="region of interest" description="Disordered" evidence="1">
    <location>
        <begin position="93"/>
        <end position="117"/>
    </location>
</feature>
<reference evidence="2" key="1">
    <citation type="submission" date="2022-10" db="EMBL/GenBank/DDBJ databases">
        <title>Tapping the CABI collections for fungal endophytes: first genome assemblies for Collariella, Neodidymelliopsis, Ascochyta clinopodiicola, Didymella pomorum, Didymosphaeria variabile, Neocosmospora piperis and Neocucurbitaria cava.</title>
        <authorList>
            <person name="Hill R."/>
        </authorList>
    </citation>
    <scope>NUCLEOTIDE SEQUENCE</scope>
    <source>
        <strain evidence="2">IMI 355091</strain>
    </source>
</reference>
<accession>A0A9W8ZCE6</accession>
<sequence>METIDLKHGMKNEMVQGFGTFVSPNRAEWCIGQGIPYYRGHLSSGPRGTGKLSTAFALAYETNKELRQLFIAPGKGEILLLKDIGTAGIRREETQVQEPESTEHDEDSTDDAPLRHRKRGTGITLAGLLDAVDTARQGGKLLFMTNNRPEALDAARTSAGRIDRRILFGKASKNIAGKIFEVMYKGQEGEADFDDLVNSFESAILENEFTTAEIQCFLIAHSTSGATVKRLAAWVEAEKIEKDQH</sequence>
<evidence type="ECO:0000256" key="1">
    <source>
        <dbReference type="SAM" id="MobiDB-lite"/>
    </source>
</evidence>
<dbReference type="Proteomes" id="UP001140510">
    <property type="component" value="Unassembled WGS sequence"/>
</dbReference>
<dbReference type="AlphaFoldDB" id="A0A9W8ZCE6"/>
<gene>
    <name evidence="2" type="ORF">N0V91_006419</name>
</gene>
<dbReference type="InterPro" id="IPR050747">
    <property type="entry name" value="Mitochondrial_chaperone_BCS1"/>
</dbReference>